<dbReference type="PANTHER" id="PTHR13593">
    <property type="match status" value="1"/>
</dbReference>
<gene>
    <name evidence="2" type="ORF">OE88DRAFT_1662625</name>
</gene>
<dbReference type="GO" id="GO:0008081">
    <property type="term" value="F:phosphoric diester hydrolase activity"/>
    <property type="evidence" value="ECO:0007669"/>
    <property type="project" value="InterPro"/>
</dbReference>
<evidence type="ECO:0000256" key="1">
    <source>
        <dbReference type="SAM" id="SignalP"/>
    </source>
</evidence>
<dbReference type="GO" id="GO:0006629">
    <property type="term" value="P:lipid metabolic process"/>
    <property type="evidence" value="ECO:0007669"/>
    <property type="project" value="InterPro"/>
</dbReference>
<dbReference type="PANTHER" id="PTHR13593:SF140">
    <property type="entry name" value="PLC-LIKE PHOSPHODIESTERASE"/>
    <property type="match status" value="1"/>
</dbReference>
<organism evidence="2 3">
    <name type="scientific">Heliocybe sulcata</name>
    <dbReference type="NCBI Taxonomy" id="5364"/>
    <lineage>
        <taxon>Eukaryota</taxon>
        <taxon>Fungi</taxon>
        <taxon>Dikarya</taxon>
        <taxon>Basidiomycota</taxon>
        <taxon>Agaricomycotina</taxon>
        <taxon>Agaricomycetes</taxon>
        <taxon>Gloeophyllales</taxon>
        <taxon>Gloeophyllaceae</taxon>
        <taxon>Heliocybe</taxon>
    </lineage>
</organism>
<protein>
    <submittedName>
        <fullName evidence="2">PLC-like phosphodiesterase</fullName>
    </submittedName>
</protein>
<name>A0A5C3MWG0_9AGAM</name>
<evidence type="ECO:0000313" key="3">
    <source>
        <dbReference type="Proteomes" id="UP000305948"/>
    </source>
</evidence>
<dbReference type="InterPro" id="IPR017946">
    <property type="entry name" value="PLC-like_Pdiesterase_TIM-brl"/>
</dbReference>
<dbReference type="STRING" id="5364.A0A5C3MWG0"/>
<accession>A0A5C3MWG0</accession>
<keyword evidence="3" id="KW-1185">Reference proteome</keyword>
<proteinExistence type="predicted"/>
<feature type="signal peptide" evidence="1">
    <location>
        <begin position="1"/>
        <end position="21"/>
    </location>
</feature>
<dbReference type="CDD" id="cd08588">
    <property type="entry name" value="PI-PLCc_At5g67130_like"/>
    <property type="match status" value="1"/>
</dbReference>
<dbReference type="EMBL" id="ML213516">
    <property type="protein sequence ID" value="TFK49202.1"/>
    <property type="molecule type" value="Genomic_DNA"/>
</dbReference>
<sequence>MRVNIFGAATVLSALAVSVDAVSVPVKRASVCNGHAELCDRSYGNTTFVGAHDSFAHSTDPLALARDQEIDIPSQLDLGVRLLQAQAHENDGELHFCHTSCALFDGGTVQDYLTTVKTWLDANPNEVLTFIFTNPDGLSVQDMWDPAFQNSGIAPLAYVPPSVPVAQSDWPTLGQLIDYGKRVVVFMDYGASDGTTVPYIMSEFTMVWETPFSVTDASFPCSVDRTSGPLSNEDHMYMINHSLNIDLLGTGVIVSDPDDAPTTNGVASILANAYGCTQFAAGRAPSFVLLDFVDKGEPFQAADILNGFS</sequence>
<dbReference type="SUPFAM" id="SSF51695">
    <property type="entry name" value="PLC-like phosphodiesterases"/>
    <property type="match status" value="1"/>
</dbReference>
<dbReference type="AlphaFoldDB" id="A0A5C3MWG0"/>
<dbReference type="Pfam" id="PF26146">
    <property type="entry name" value="PI-PLC_X"/>
    <property type="match status" value="1"/>
</dbReference>
<reference evidence="2 3" key="1">
    <citation type="journal article" date="2019" name="Nat. Ecol. Evol.">
        <title>Megaphylogeny resolves global patterns of mushroom evolution.</title>
        <authorList>
            <person name="Varga T."/>
            <person name="Krizsan K."/>
            <person name="Foldi C."/>
            <person name="Dima B."/>
            <person name="Sanchez-Garcia M."/>
            <person name="Sanchez-Ramirez S."/>
            <person name="Szollosi G.J."/>
            <person name="Szarkandi J.G."/>
            <person name="Papp V."/>
            <person name="Albert L."/>
            <person name="Andreopoulos W."/>
            <person name="Angelini C."/>
            <person name="Antonin V."/>
            <person name="Barry K.W."/>
            <person name="Bougher N.L."/>
            <person name="Buchanan P."/>
            <person name="Buyck B."/>
            <person name="Bense V."/>
            <person name="Catcheside P."/>
            <person name="Chovatia M."/>
            <person name="Cooper J."/>
            <person name="Damon W."/>
            <person name="Desjardin D."/>
            <person name="Finy P."/>
            <person name="Geml J."/>
            <person name="Haridas S."/>
            <person name="Hughes K."/>
            <person name="Justo A."/>
            <person name="Karasinski D."/>
            <person name="Kautmanova I."/>
            <person name="Kiss B."/>
            <person name="Kocsube S."/>
            <person name="Kotiranta H."/>
            <person name="LaButti K.M."/>
            <person name="Lechner B.E."/>
            <person name="Liimatainen K."/>
            <person name="Lipzen A."/>
            <person name="Lukacs Z."/>
            <person name="Mihaltcheva S."/>
            <person name="Morgado L.N."/>
            <person name="Niskanen T."/>
            <person name="Noordeloos M.E."/>
            <person name="Ohm R.A."/>
            <person name="Ortiz-Santana B."/>
            <person name="Ovrebo C."/>
            <person name="Racz N."/>
            <person name="Riley R."/>
            <person name="Savchenko A."/>
            <person name="Shiryaev A."/>
            <person name="Soop K."/>
            <person name="Spirin V."/>
            <person name="Szebenyi C."/>
            <person name="Tomsovsky M."/>
            <person name="Tulloss R.E."/>
            <person name="Uehling J."/>
            <person name="Grigoriev I.V."/>
            <person name="Vagvolgyi C."/>
            <person name="Papp T."/>
            <person name="Martin F.M."/>
            <person name="Miettinen O."/>
            <person name="Hibbett D.S."/>
            <person name="Nagy L.G."/>
        </authorList>
    </citation>
    <scope>NUCLEOTIDE SEQUENCE [LARGE SCALE GENOMIC DNA]</scope>
    <source>
        <strain evidence="2 3">OMC1185</strain>
    </source>
</reference>
<dbReference type="OrthoDB" id="7984201at2759"/>
<evidence type="ECO:0000313" key="2">
    <source>
        <dbReference type="EMBL" id="TFK49202.1"/>
    </source>
</evidence>
<dbReference type="Proteomes" id="UP000305948">
    <property type="component" value="Unassembled WGS sequence"/>
</dbReference>
<feature type="chain" id="PRO_5023020876" evidence="1">
    <location>
        <begin position="22"/>
        <end position="309"/>
    </location>
</feature>
<dbReference type="InterPro" id="IPR051057">
    <property type="entry name" value="PI-PLC_domain"/>
</dbReference>
<dbReference type="Gene3D" id="3.20.20.190">
    <property type="entry name" value="Phosphatidylinositol (PI) phosphodiesterase"/>
    <property type="match status" value="1"/>
</dbReference>
<keyword evidence="1" id="KW-0732">Signal</keyword>